<evidence type="ECO:0000313" key="2">
    <source>
        <dbReference type="EMBL" id="WAA12492.1"/>
    </source>
</evidence>
<evidence type="ECO:0000313" key="3">
    <source>
        <dbReference type="Proteomes" id="UP001164726"/>
    </source>
</evidence>
<dbReference type="EMBL" id="CP106877">
    <property type="protein sequence ID" value="WAA12492.1"/>
    <property type="molecule type" value="Genomic_DNA"/>
</dbReference>
<evidence type="ECO:0000259" key="1">
    <source>
        <dbReference type="Pfam" id="PF12690"/>
    </source>
</evidence>
<protein>
    <recommendedName>
        <fullName evidence="1">Intracellular proteinase inhibitor BsuPI domain-containing protein</fullName>
    </recommendedName>
</protein>
<keyword evidence="3" id="KW-1185">Reference proteome</keyword>
<dbReference type="InterPro" id="IPR020481">
    <property type="entry name" value="Intracell_prot_inh_BsuPI"/>
</dbReference>
<dbReference type="Gene3D" id="2.60.40.2360">
    <property type="entry name" value="Intracellular proteinase inhibitor BsuPI"/>
    <property type="match status" value="1"/>
</dbReference>
<proteinExistence type="predicted"/>
<feature type="domain" description="Intracellular proteinase inhibitor BsuPI" evidence="1">
    <location>
        <begin position="84"/>
        <end position="183"/>
    </location>
</feature>
<gene>
    <name evidence="2" type="ORF">OE105_13370</name>
</gene>
<dbReference type="KEGG" id="fhl:OE105_13370"/>
<reference evidence="2" key="1">
    <citation type="submission" date="2022-09" db="EMBL/GenBank/DDBJ databases">
        <title>Complete Genomes of Fervidibacillus albus and Fervidibacillus halotolerans isolated from tidal flat sediments.</title>
        <authorList>
            <person name="Kwon K.K."/>
            <person name="Yang S.-H."/>
            <person name="Park M.J."/>
            <person name="Oh H.-M."/>
        </authorList>
    </citation>
    <scope>NUCLEOTIDE SEQUENCE</scope>
    <source>
        <strain evidence="2">MEBiC13594</strain>
    </source>
</reference>
<sequence>MRKNGKKEKAFVLMSLIAILMFIGSKNFIPDLVGAFALKKGEIMEGNEDDMDKHLLKRRVDELKFQRKGVNQGEDGESERLIPNLSVRVEDGKMLIDFTLENVSDQTIVLSFSSGQKYDFWIYNDQNNLLYQWSEGKMFTMALETIPLQPNERLVFNESWDFIGRNGKKVNEKGVFQIVFQITGTIEGEGKINVNREDLKDSISIDTRENTNDEKNH</sequence>
<organism evidence="2 3">
    <name type="scientific">Fervidibacillus halotolerans</name>
    <dbReference type="NCBI Taxonomy" id="2980027"/>
    <lineage>
        <taxon>Bacteria</taxon>
        <taxon>Bacillati</taxon>
        <taxon>Bacillota</taxon>
        <taxon>Bacilli</taxon>
        <taxon>Bacillales</taxon>
        <taxon>Bacillaceae</taxon>
        <taxon>Fervidibacillus</taxon>
    </lineage>
</organism>
<dbReference type="Pfam" id="PF12690">
    <property type="entry name" value="BsuPI"/>
    <property type="match status" value="1"/>
</dbReference>
<dbReference type="RefSeq" id="WP_275420628.1">
    <property type="nucleotide sequence ID" value="NZ_CP106877.1"/>
</dbReference>
<name>A0A9E8LZC7_9BACI</name>
<accession>A0A9E8LZC7</accession>
<dbReference type="InterPro" id="IPR038144">
    <property type="entry name" value="IPI"/>
</dbReference>
<dbReference type="AlphaFoldDB" id="A0A9E8LZC7"/>
<dbReference type="Proteomes" id="UP001164726">
    <property type="component" value="Chromosome"/>
</dbReference>